<evidence type="ECO:0000256" key="2">
    <source>
        <dbReference type="ARBA" id="ARBA00022737"/>
    </source>
</evidence>
<evidence type="ECO:0000313" key="6">
    <source>
        <dbReference type="Proteomes" id="UP000694559"/>
    </source>
</evidence>
<dbReference type="OrthoDB" id="6251307at2759"/>
<dbReference type="CDD" id="cd00070">
    <property type="entry name" value="GLECT"/>
    <property type="match status" value="1"/>
</dbReference>
<name>A0A8C6YI76_NAJNA</name>
<protein>
    <recommendedName>
        <fullName evidence="3">Galectin</fullName>
    </recommendedName>
</protein>
<evidence type="ECO:0000256" key="3">
    <source>
        <dbReference type="RuleBase" id="RU102079"/>
    </source>
</evidence>
<dbReference type="AlphaFoldDB" id="A0A8C6YI76"/>
<dbReference type="SMART" id="SM00276">
    <property type="entry name" value="GLECT"/>
    <property type="match status" value="1"/>
</dbReference>
<dbReference type="Gene3D" id="2.60.120.200">
    <property type="match status" value="1"/>
</dbReference>
<accession>A0A8C6YI76</accession>
<keyword evidence="6" id="KW-1185">Reference proteome</keyword>
<reference evidence="5" key="1">
    <citation type="submission" date="2025-08" db="UniProtKB">
        <authorList>
            <consortium name="Ensembl"/>
        </authorList>
    </citation>
    <scope>IDENTIFICATION</scope>
</reference>
<organism evidence="5 6">
    <name type="scientific">Naja naja</name>
    <name type="common">Indian cobra</name>
    <dbReference type="NCBI Taxonomy" id="35670"/>
    <lineage>
        <taxon>Eukaryota</taxon>
        <taxon>Metazoa</taxon>
        <taxon>Chordata</taxon>
        <taxon>Craniata</taxon>
        <taxon>Vertebrata</taxon>
        <taxon>Euteleostomi</taxon>
        <taxon>Lepidosauria</taxon>
        <taxon>Squamata</taxon>
        <taxon>Bifurcata</taxon>
        <taxon>Unidentata</taxon>
        <taxon>Episquamata</taxon>
        <taxon>Toxicofera</taxon>
        <taxon>Serpentes</taxon>
        <taxon>Colubroidea</taxon>
        <taxon>Elapidae</taxon>
        <taxon>Elapinae</taxon>
        <taxon>Naja</taxon>
    </lineage>
</organism>
<dbReference type="Pfam" id="PF00337">
    <property type="entry name" value="Gal-bind_lectin"/>
    <property type="match status" value="1"/>
</dbReference>
<evidence type="ECO:0000259" key="4">
    <source>
        <dbReference type="PROSITE" id="PS51304"/>
    </source>
</evidence>
<dbReference type="InterPro" id="IPR013320">
    <property type="entry name" value="ConA-like_dom_sf"/>
</dbReference>
<dbReference type="PANTHER" id="PTHR11346">
    <property type="entry name" value="GALECTIN"/>
    <property type="match status" value="1"/>
</dbReference>
<reference evidence="5" key="2">
    <citation type="submission" date="2025-09" db="UniProtKB">
        <authorList>
            <consortium name="Ensembl"/>
        </authorList>
    </citation>
    <scope>IDENTIFICATION</scope>
</reference>
<evidence type="ECO:0000256" key="1">
    <source>
        <dbReference type="ARBA" id="ARBA00022734"/>
    </source>
</evidence>
<dbReference type="InterPro" id="IPR044156">
    <property type="entry name" value="Galectin-like"/>
</dbReference>
<feature type="domain" description="Galectin" evidence="4">
    <location>
        <begin position="21"/>
        <end position="151"/>
    </location>
</feature>
<sequence>MSKPYVPPSGYLPVFKPALPYHHLLPDGLQPGTSVYVQGVVSQHAKRFWVNFSCGQHEGANIPFHFNPHFDGNDKIALNTFQDSKWDTEEHHEMPFQNGKHFEIIFIVNNEEYQILVNKNPFFSYKHRMPPQCVQVVSLDGDLEIQSLAVIERPKKGNICMMQKPGGGTPENLMLMDSVIFHPVSSLSLLLYPKFAGWDRNQEVGSLSVCKSRSLVLPSIWLEQCGLETGNFTK</sequence>
<dbReference type="Ensembl" id="ENSNNAT00000030428.1">
    <property type="protein sequence ID" value="ENSNNAP00000029011.1"/>
    <property type="gene ID" value="ENSNNAG00000018631.1"/>
</dbReference>
<dbReference type="GeneTree" id="ENSGT00940000160378"/>
<dbReference type="SMART" id="SM00908">
    <property type="entry name" value="Gal-bind_lectin"/>
    <property type="match status" value="1"/>
</dbReference>
<dbReference type="Proteomes" id="UP000694559">
    <property type="component" value="Unplaced"/>
</dbReference>
<keyword evidence="2" id="KW-0677">Repeat</keyword>
<dbReference type="GO" id="GO:0030246">
    <property type="term" value="F:carbohydrate binding"/>
    <property type="evidence" value="ECO:0007669"/>
    <property type="project" value="UniProtKB-UniRule"/>
</dbReference>
<dbReference type="PROSITE" id="PS51304">
    <property type="entry name" value="GALECTIN"/>
    <property type="match status" value="1"/>
</dbReference>
<dbReference type="SUPFAM" id="SSF49899">
    <property type="entry name" value="Concanavalin A-like lectins/glucanases"/>
    <property type="match status" value="1"/>
</dbReference>
<keyword evidence="1 3" id="KW-0430">Lectin</keyword>
<dbReference type="FunFam" id="2.60.120.200:FF:000124">
    <property type="entry name" value="Galectin-4"/>
    <property type="match status" value="1"/>
</dbReference>
<proteinExistence type="predicted"/>
<evidence type="ECO:0000313" key="5">
    <source>
        <dbReference type="Ensembl" id="ENSNNAP00000029011.1"/>
    </source>
</evidence>
<dbReference type="PANTHER" id="PTHR11346:SF176">
    <property type="entry name" value="32 KDA BETA-GALACTOSIDE-BINDING LECTIN LEC-3"/>
    <property type="match status" value="1"/>
</dbReference>
<dbReference type="InterPro" id="IPR001079">
    <property type="entry name" value="Galectin_CRD"/>
</dbReference>